<evidence type="ECO:0000256" key="2">
    <source>
        <dbReference type="SAM" id="MobiDB-lite"/>
    </source>
</evidence>
<dbReference type="GO" id="GO:0003680">
    <property type="term" value="F:minor groove of adenine-thymine-rich DNA binding"/>
    <property type="evidence" value="ECO:0007669"/>
    <property type="project" value="UniProtKB-UniRule"/>
</dbReference>
<evidence type="ECO:0000259" key="3">
    <source>
        <dbReference type="PROSITE" id="PS51742"/>
    </source>
</evidence>
<dbReference type="InterPro" id="IPR039605">
    <property type="entry name" value="AHL"/>
</dbReference>
<feature type="region of interest" description="Disordered" evidence="2">
    <location>
        <begin position="61"/>
        <end position="122"/>
    </location>
</feature>
<dbReference type="PROSITE" id="PS51742">
    <property type="entry name" value="PPC"/>
    <property type="match status" value="1"/>
</dbReference>
<evidence type="ECO:0000313" key="4">
    <source>
        <dbReference type="Proteomes" id="UP000504607"/>
    </source>
</evidence>
<name>A0A6I9R3K6_ELAGV</name>
<gene>
    <name evidence="5" type="primary">LOC105043896</name>
</gene>
<dbReference type="RefSeq" id="XP_010919924.1">
    <property type="nucleotide sequence ID" value="XM_010921622.3"/>
</dbReference>
<reference evidence="5" key="1">
    <citation type="submission" date="2025-08" db="UniProtKB">
        <authorList>
            <consortium name="RefSeq"/>
        </authorList>
    </citation>
    <scope>IDENTIFICATION</scope>
</reference>
<dbReference type="InterPro" id="IPR005175">
    <property type="entry name" value="PPC_dom"/>
</dbReference>
<protein>
    <recommendedName>
        <fullName evidence="1">AT-hook motif nuclear-localized protein</fullName>
    </recommendedName>
</protein>
<evidence type="ECO:0000256" key="1">
    <source>
        <dbReference type="RuleBase" id="RU367031"/>
    </source>
</evidence>
<sequence>MQGHFVIISLSGSFLLTDDGRTHSRIGGLSVALDGRVLKGSVARMLMAARTVQVVMGSFIAEGKNPKPEPLKREPSSAPPPMADSGVAWAASPPSEGTSSESSDDPGSPINQSGTCNNSSQHIQSAFASVDWPYSANPDRYDSDMKIMPN</sequence>
<feature type="compositionally biased region" description="Polar residues" evidence="2">
    <location>
        <begin position="110"/>
        <end position="122"/>
    </location>
</feature>
<comment type="subcellular location">
    <subcellularLocation>
        <location evidence="1">Nucleus</location>
    </subcellularLocation>
</comment>
<dbReference type="SUPFAM" id="SSF117856">
    <property type="entry name" value="AF0104/ALDC/Ptd012-like"/>
    <property type="match status" value="1"/>
</dbReference>
<feature type="compositionally biased region" description="Basic and acidic residues" evidence="2">
    <location>
        <begin position="64"/>
        <end position="75"/>
    </location>
</feature>
<keyword evidence="1" id="KW-0804">Transcription</keyword>
<dbReference type="PANTHER" id="PTHR31500">
    <property type="entry name" value="AT-HOOK MOTIF NUCLEAR-LOCALIZED PROTEIN 9"/>
    <property type="match status" value="1"/>
</dbReference>
<dbReference type="InParanoid" id="A0A6I9R3K6"/>
<feature type="compositionally biased region" description="Low complexity" evidence="2">
    <location>
        <begin position="92"/>
        <end position="109"/>
    </location>
</feature>
<keyword evidence="1" id="KW-0539">Nucleus</keyword>
<evidence type="ECO:0000313" key="5">
    <source>
        <dbReference type="RefSeq" id="XP_010919924.1"/>
    </source>
</evidence>
<dbReference type="Proteomes" id="UP000504607">
    <property type="component" value="Chromosome 4"/>
</dbReference>
<accession>A0A6I9R3K6</accession>
<dbReference type="PANTHER" id="PTHR31500:SF51">
    <property type="entry name" value="AT-HOOK MOTIF NUCLEAR-LOCALIZED PROTEIN 8"/>
    <property type="match status" value="1"/>
</dbReference>
<proteinExistence type="predicted"/>
<keyword evidence="1" id="KW-0238">DNA-binding</keyword>
<dbReference type="AlphaFoldDB" id="A0A6I9R3K6"/>
<keyword evidence="1" id="KW-0805">Transcription regulation</keyword>
<organism evidence="4 5">
    <name type="scientific">Elaeis guineensis var. tenera</name>
    <name type="common">Oil palm</name>
    <dbReference type="NCBI Taxonomy" id="51953"/>
    <lineage>
        <taxon>Eukaryota</taxon>
        <taxon>Viridiplantae</taxon>
        <taxon>Streptophyta</taxon>
        <taxon>Embryophyta</taxon>
        <taxon>Tracheophyta</taxon>
        <taxon>Spermatophyta</taxon>
        <taxon>Magnoliopsida</taxon>
        <taxon>Liliopsida</taxon>
        <taxon>Arecaceae</taxon>
        <taxon>Arecoideae</taxon>
        <taxon>Cocoseae</taxon>
        <taxon>Elaeidinae</taxon>
        <taxon>Elaeis</taxon>
    </lineage>
</organism>
<feature type="domain" description="PPC" evidence="3">
    <location>
        <begin position="1"/>
        <end position="80"/>
    </location>
</feature>
<comment type="domain">
    <text evidence="1">The PPC domain mediates interactions between AHL proteins.</text>
</comment>
<keyword evidence="4" id="KW-1185">Reference proteome</keyword>
<dbReference type="OrthoDB" id="1742671at2759"/>
<dbReference type="GO" id="GO:0005634">
    <property type="term" value="C:nucleus"/>
    <property type="evidence" value="ECO:0007669"/>
    <property type="project" value="UniProtKB-SubCell"/>
</dbReference>
<comment type="function">
    <text evidence="1">Transcription factor that specifically binds AT-rich DNA sequences related to the nuclear matrix attachment regions (MARs).</text>
</comment>
<dbReference type="Pfam" id="PF03479">
    <property type="entry name" value="PCC"/>
    <property type="match status" value="1"/>
</dbReference>